<dbReference type="GO" id="GO:0016787">
    <property type="term" value="F:hydrolase activity"/>
    <property type="evidence" value="ECO:0007669"/>
    <property type="project" value="UniProtKB-ARBA"/>
</dbReference>
<dbReference type="Proteomes" id="UP000326251">
    <property type="component" value="Unassembled WGS sequence"/>
</dbReference>
<proteinExistence type="predicted"/>
<gene>
    <name evidence="1" type="ORF">EMO92_02635</name>
</gene>
<dbReference type="AlphaFoldDB" id="A0A5J5E9J3"/>
<name>A0A5J5E9J3_9BIFI</name>
<dbReference type="InterPro" id="IPR017850">
    <property type="entry name" value="Alkaline_phosphatase_core_sf"/>
</dbReference>
<dbReference type="RefSeq" id="WP_044088923.1">
    <property type="nucleotide sequence ID" value="NZ_RZUG01000003.1"/>
</dbReference>
<dbReference type="PANTHER" id="PTHR10151">
    <property type="entry name" value="ECTONUCLEOTIDE PYROPHOSPHATASE/PHOSPHODIESTERASE"/>
    <property type="match status" value="1"/>
</dbReference>
<dbReference type="EMBL" id="RZUG01000003">
    <property type="protein sequence ID" value="KAA8826084.1"/>
    <property type="molecule type" value="Genomic_DNA"/>
</dbReference>
<sequence length="418" mass="45084">MTVDTPEMDQLLRLIPTVTYQDANPSGALHLSAVLPALSSAIGHPTPTPVHANPEACQEALGLPDAASAIVVLVDGLGYWNLAMRLGHAPYLRSLMNDSANQRPIATCAPSTTVAAMATFGTGTCPGLTGMAGYTQLEPNSSKLIQLIQFKDALAPKPANPHLPQPPIINPHELQREPTVFERLAAQQVRVTSSGLPKFKGSPLTEAALRGTEYRAGVTPRDRVLAAARAAREPGLTYLYIRDADKVGHNYGWDSEQWVAAFEHIDAQLALLRRSAPQGTLIVIVADHGMVQTDPAQRVDIAAEPQLMQGVELVGGEPRSLMLYAQDGEDPEDIARRWRNRLEDRAQVRTKSQAIGDGLFGPVSERVKPMIGDVIVQAADAMTIVDSRTQNDKATHLPSVHGSQTQLEMEIPCLIDIA</sequence>
<accession>A0A5J5E9J3</accession>
<dbReference type="PANTHER" id="PTHR10151:SF120">
    <property type="entry name" value="BIS(5'-ADENOSYL)-TRIPHOSPHATASE"/>
    <property type="match status" value="1"/>
</dbReference>
<dbReference type="Gene3D" id="3.40.720.10">
    <property type="entry name" value="Alkaline Phosphatase, subunit A"/>
    <property type="match status" value="1"/>
</dbReference>
<comment type="caution">
    <text evidence="1">The sequence shown here is derived from an EMBL/GenBank/DDBJ whole genome shotgun (WGS) entry which is preliminary data.</text>
</comment>
<dbReference type="Pfam" id="PF01663">
    <property type="entry name" value="Phosphodiest"/>
    <property type="match status" value="1"/>
</dbReference>
<evidence type="ECO:0000313" key="2">
    <source>
        <dbReference type="Proteomes" id="UP000326251"/>
    </source>
</evidence>
<dbReference type="SUPFAM" id="SSF53649">
    <property type="entry name" value="Alkaline phosphatase-like"/>
    <property type="match status" value="1"/>
</dbReference>
<organism evidence="1 2">
    <name type="scientific">Bifidobacterium reuteri</name>
    <dbReference type="NCBI Taxonomy" id="983706"/>
    <lineage>
        <taxon>Bacteria</taxon>
        <taxon>Bacillati</taxon>
        <taxon>Actinomycetota</taxon>
        <taxon>Actinomycetes</taxon>
        <taxon>Bifidobacteriales</taxon>
        <taxon>Bifidobacteriaceae</taxon>
        <taxon>Bifidobacterium</taxon>
    </lineage>
</organism>
<reference evidence="1 2" key="1">
    <citation type="journal article" date="2019" name="Syst. Appl. Microbiol.">
        <title>Characterization of Bifidobacterium species in feaces of the Egyptian fruit bat: Description of B. vespertilionis sp. nov. and B. rousetti sp. nov.</title>
        <authorList>
            <person name="Modesto M."/>
            <person name="Satti M."/>
            <person name="Watanabe K."/>
            <person name="Puglisi E."/>
            <person name="Morelli L."/>
            <person name="Huang C.-H."/>
            <person name="Liou J.-S."/>
            <person name="Miyashita M."/>
            <person name="Tamura T."/>
            <person name="Saito S."/>
            <person name="Mori K."/>
            <person name="Huang L."/>
            <person name="Sciavilla P."/>
            <person name="Sandri C."/>
            <person name="Spiezio C."/>
            <person name="Vitali F."/>
            <person name="Cavalieri D."/>
            <person name="Perpetuini G."/>
            <person name="Tofalo R."/>
            <person name="Bonetti A."/>
            <person name="Arita M."/>
            <person name="Mattarelli P."/>
        </authorList>
    </citation>
    <scope>NUCLEOTIDE SEQUENCE [LARGE SCALE GENOMIC DNA]</scope>
    <source>
        <strain evidence="1 2">RST19</strain>
    </source>
</reference>
<dbReference type="InterPro" id="IPR002591">
    <property type="entry name" value="Phosphodiest/P_Trfase"/>
</dbReference>
<protein>
    <submittedName>
        <fullName evidence="1">Nucleotide pyrophosphatase</fullName>
    </submittedName>
</protein>
<evidence type="ECO:0000313" key="1">
    <source>
        <dbReference type="EMBL" id="KAA8826084.1"/>
    </source>
</evidence>